<keyword evidence="3" id="KW-1185">Reference proteome</keyword>
<sequence length="190" mass="21441">MAQLPPLLGRLPPPPGPTWPSLSWALLAVEPRDLGIIGPRISPLNRCFLDSAPSMLSSTDERYRQGPDRRQQRTNTVPSMFDERGLVEVVSTEARVNRAWKRPWLLYRHHALRRALRVLIFVKGCPWGPSQSGLMSKASDPVMHGRKEKNGPAVPSSALSRYRKRAEAVLVLAVLVKLVVNAEWRRGRTW</sequence>
<dbReference type="Proteomes" id="UP001172155">
    <property type="component" value="Unassembled WGS sequence"/>
</dbReference>
<organism evidence="2 3">
    <name type="scientific">Schizothecium vesticola</name>
    <dbReference type="NCBI Taxonomy" id="314040"/>
    <lineage>
        <taxon>Eukaryota</taxon>
        <taxon>Fungi</taxon>
        <taxon>Dikarya</taxon>
        <taxon>Ascomycota</taxon>
        <taxon>Pezizomycotina</taxon>
        <taxon>Sordariomycetes</taxon>
        <taxon>Sordariomycetidae</taxon>
        <taxon>Sordariales</taxon>
        <taxon>Schizotheciaceae</taxon>
        <taxon>Schizothecium</taxon>
    </lineage>
</organism>
<evidence type="ECO:0000256" key="1">
    <source>
        <dbReference type="SAM" id="MobiDB-lite"/>
    </source>
</evidence>
<feature type="region of interest" description="Disordered" evidence="1">
    <location>
        <begin position="136"/>
        <end position="156"/>
    </location>
</feature>
<proteinExistence type="predicted"/>
<name>A0AA40EKB1_9PEZI</name>
<reference evidence="2" key="1">
    <citation type="submission" date="2023-06" db="EMBL/GenBank/DDBJ databases">
        <title>Genome-scale phylogeny and comparative genomics of the fungal order Sordariales.</title>
        <authorList>
            <consortium name="Lawrence Berkeley National Laboratory"/>
            <person name="Hensen N."/>
            <person name="Bonometti L."/>
            <person name="Westerberg I."/>
            <person name="Brannstrom I.O."/>
            <person name="Guillou S."/>
            <person name="Cros-Aarteil S."/>
            <person name="Calhoun S."/>
            <person name="Haridas S."/>
            <person name="Kuo A."/>
            <person name="Mondo S."/>
            <person name="Pangilinan J."/>
            <person name="Riley R."/>
            <person name="LaButti K."/>
            <person name="Andreopoulos B."/>
            <person name="Lipzen A."/>
            <person name="Chen C."/>
            <person name="Yanf M."/>
            <person name="Daum C."/>
            <person name="Ng V."/>
            <person name="Clum A."/>
            <person name="Steindorff A."/>
            <person name="Ohm R."/>
            <person name="Martin F."/>
            <person name="Silar P."/>
            <person name="Natvig D."/>
            <person name="Lalanne C."/>
            <person name="Gautier V."/>
            <person name="Ament-velasquez S.L."/>
            <person name="Kruys A."/>
            <person name="Hutchinson M.I."/>
            <person name="Powell A.J."/>
            <person name="Barry K."/>
            <person name="Miller A.N."/>
            <person name="Grigoriev I.V."/>
            <person name="Debuchy R."/>
            <person name="Gladieux P."/>
            <person name="Thoren M.H."/>
            <person name="Johannesson H."/>
        </authorList>
    </citation>
    <scope>NUCLEOTIDE SEQUENCE</scope>
    <source>
        <strain evidence="2">SMH3187-1</strain>
    </source>
</reference>
<dbReference type="EMBL" id="JAUKUD010000006">
    <property type="protein sequence ID" value="KAK0740922.1"/>
    <property type="molecule type" value="Genomic_DNA"/>
</dbReference>
<accession>A0AA40EKB1</accession>
<gene>
    <name evidence="2" type="ORF">B0T18DRAFT_393645</name>
</gene>
<protein>
    <submittedName>
        <fullName evidence="2">Uncharacterized protein</fullName>
    </submittedName>
</protein>
<evidence type="ECO:0000313" key="3">
    <source>
        <dbReference type="Proteomes" id="UP001172155"/>
    </source>
</evidence>
<dbReference type="AlphaFoldDB" id="A0AA40EKB1"/>
<comment type="caution">
    <text evidence="2">The sequence shown here is derived from an EMBL/GenBank/DDBJ whole genome shotgun (WGS) entry which is preliminary data.</text>
</comment>
<evidence type="ECO:0000313" key="2">
    <source>
        <dbReference type="EMBL" id="KAK0740922.1"/>
    </source>
</evidence>